<dbReference type="GO" id="GO:0005786">
    <property type="term" value="C:signal recognition particle, endoplasmic reticulum targeting"/>
    <property type="evidence" value="ECO:0007669"/>
    <property type="project" value="TreeGrafter"/>
</dbReference>
<sequence length="226" mass="23924">MATKAATTGSKHYKGNKEQKQQARSKTPKQPLSTPERLRRLFTSLCAQIDGGHFSNAIKTCEKSSYSDAVELYTQLLETADPDSEEHSDIQTNLHAAQLHLEFTTSGFLRSLPTSSIPTSIPIPTASAAPGPTTTTTTTTTVPTEKKKVRQSRVPIGVIPGVTPPPDPERWLKKSERTTFGQGRRRKGHSQGAGGATQGSAGVESTAPAASGSGKTGGKGGSKKKK</sequence>
<feature type="domain" description="Signal recognition particle SRP72 subunit RNA-binding" evidence="7">
    <location>
        <begin position="137"/>
        <end position="180"/>
    </location>
</feature>
<evidence type="ECO:0000256" key="3">
    <source>
        <dbReference type="ARBA" id="ARBA00022490"/>
    </source>
</evidence>
<reference evidence="8" key="2">
    <citation type="submission" date="2021-10" db="EMBL/GenBank/DDBJ databases">
        <title>Phylogenomics reveals ancestral predisposition of the termite-cultivated fungus Termitomyces towards a domesticated lifestyle.</title>
        <authorList>
            <person name="Auxier B."/>
            <person name="Grum-Grzhimaylo A."/>
            <person name="Cardenas M.E."/>
            <person name="Lodge J.D."/>
            <person name="Laessoe T."/>
            <person name="Pedersen O."/>
            <person name="Smith M.E."/>
            <person name="Kuyper T.W."/>
            <person name="Franco-Molano E.A."/>
            <person name="Baroni T.J."/>
            <person name="Aanen D.K."/>
        </authorList>
    </citation>
    <scope>NUCLEOTIDE SEQUENCE</scope>
    <source>
        <strain evidence="8">AP01</strain>
        <tissue evidence="8">Mycelium</tissue>
    </source>
</reference>
<feature type="region of interest" description="Disordered" evidence="6">
    <location>
        <begin position="121"/>
        <end position="226"/>
    </location>
</feature>
<dbReference type="Proteomes" id="UP000775547">
    <property type="component" value="Unassembled WGS sequence"/>
</dbReference>
<dbReference type="OrthoDB" id="5421607at2759"/>
<dbReference type="InterPro" id="IPR013699">
    <property type="entry name" value="Signal_recog_part_SRP72_RNA-bd"/>
</dbReference>
<feature type="compositionally biased region" description="Polar residues" evidence="6">
    <location>
        <begin position="22"/>
        <end position="33"/>
    </location>
</feature>
<evidence type="ECO:0000313" key="8">
    <source>
        <dbReference type="EMBL" id="KAG5640831.1"/>
    </source>
</evidence>
<evidence type="ECO:0000256" key="2">
    <source>
        <dbReference type="ARBA" id="ARBA00004496"/>
    </source>
</evidence>
<name>A0A9P7KAF9_9AGAR</name>
<dbReference type="PANTHER" id="PTHR14094">
    <property type="entry name" value="SIGNAL RECOGNITION PARTICLE 72"/>
    <property type="match status" value="1"/>
</dbReference>
<dbReference type="GO" id="GO:0043022">
    <property type="term" value="F:ribosome binding"/>
    <property type="evidence" value="ECO:0007669"/>
    <property type="project" value="TreeGrafter"/>
</dbReference>
<evidence type="ECO:0000259" key="7">
    <source>
        <dbReference type="Pfam" id="PF08492"/>
    </source>
</evidence>
<dbReference type="GO" id="GO:0005783">
    <property type="term" value="C:endoplasmic reticulum"/>
    <property type="evidence" value="ECO:0007669"/>
    <property type="project" value="UniProtKB-SubCell"/>
</dbReference>
<feature type="region of interest" description="Disordered" evidence="6">
    <location>
        <begin position="1"/>
        <end position="36"/>
    </location>
</feature>
<dbReference type="PANTHER" id="PTHR14094:SF9">
    <property type="entry name" value="SIGNAL RECOGNITION PARTICLE SUBUNIT SRP72"/>
    <property type="match status" value="1"/>
</dbReference>
<dbReference type="GO" id="GO:0006614">
    <property type="term" value="P:SRP-dependent cotranslational protein targeting to membrane"/>
    <property type="evidence" value="ECO:0007669"/>
    <property type="project" value="InterPro"/>
</dbReference>
<dbReference type="EMBL" id="JABCKV010000484">
    <property type="protein sequence ID" value="KAG5640831.1"/>
    <property type="molecule type" value="Genomic_DNA"/>
</dbReference>
<keyword evidence="9" id="KW-1185">Reference proteome</keyword>
<dbReference type="Pfam" id="PF08492">
    <property type="entry name" value="SRP72"/>
    <property type="match status" value="1"/>
</dbReference>
<accession>A0A9P7KAF9</accession>
<keyword evidence="3" id="KW-0963">Cytoplasm</keyword>
<dbReference type="InterPro" id="IPR026270">
    <property type="entry name" value="SRP72"/>
</dbReference>
<organism evidence="8 9">
    <name type="scientific">Asterophora parasitica</name>
    <dbReference type="NCBI Taxonomy" id="117018"/>
    <lineage>
        <taxon>Eukaryota</taxon>
        <taxon>Fungi</taxon>
        <taxon>Dikarya</taxon>
        <taxon>Basidiomycota</taxon>
        <taxon>Agaricomycotina</taxon>
        <taxon>Agaricomycetes</taxon>
        <taxon>Agaricomycetidae</taxon>
        <taxon>Agaricales</taxon>
        <taxon>Tricholomatineae</taxon>
        <taxon>Lyophyllaceae</taxon>
        <taxon>Asterophora</taxon>
    </lineage>
</organism>
<evidence type="ECO:0000256" key="1">
    <source>
        <dbReference type="ARBA" id="ARBA00004240"/>
    </source>
</evidence>
<evidence type="ECO:0000313" key="9">
    <source>
        <dbReference type="Proteomes" id="UP000775547"/>
    </source>
</evidence>
<feature type="compositionally biased region" description="Polar residues" evidence="6">
    <location>
        <begin position="1"/>
        <end position="10"/>
    </location>
</feature>
<gene>
    <name evidence="8" type="ORF">DXG03_006884</name>
</gene>
<feature type="compositionally biased region" description="Low complexity" evidence="6">
    <location>
        <begin position="121"/>
        <end position="143"/>
    </location>
</feature>
<dbReference type="AlphaFoldDB" id="A0A9P7KAF9"/>
<dbReference type="GO" id="GO:0008312">
    <property type="term" value="F:7S RNA binding"/>
    <property type="evidence" value="ECO:0007669"/>
    <property type="project" value="InterPro"/>
</dbReference>
<reference evidence="8" key="1">
    <citation type="submission" date="2020-07" db="EMBL/GenBank/DDBJ databases">
        <authorList>
            <person name="Nieuwenhuis M."/>
            <person name="Van De Peppel L.J.J."/>
        </authorList>
    </citation>
    <scope>NUCLEOTIDE SEQUENCE</scope>
    <source>
        <strain evidence="8">AP01</strain>
        <tissue evidence="8">Mycelium</tissue>
    </source>
</reference>
<evidence type="ECO:0000256" key="4">
    <source>
        <dbReference type="ARBA" id="ARBA00022824"/>
    </source>
</evidence>
<keyword evidence="5" id="KW-0687">Ribonucleoprotein</keyword>
<comment type="caution">
    <text evidence="8">The sequence shown here is derived from an EMBL/GenBank/DDBJ whole genome shotgun (WGS) entry which is preliminary data.</text>
</comment>
<feature type="compositionally biased region" description="Basic and acidic residues" evidence="6">
    <location>
        <begin position="167"/>
        <end position="177"/>
    </location>
</feature>
<comment type="subcellular location">
    <subcellularLocation>
        <location evidence="2">Cytoplasm</location>
    </subcellularLocation>
    <subcellularLocation>
        <location evidence="1">Endoplasmic reticulum</location>
    </subcellularLocation>
</comment>
<protein>
    <recommendedName>
        <fullName evidence="7">Signal recognition particle SRP72 subunit RNA-binding domain-containing protein</fullName>
    </recommendedName>
</protein>
<proteinExistence type="predicted"/>
<evidence type="ECO:0000256" key="6">
    <source>
        <dbReference type="SAM" id="MobiDB-lite"/>
    </source>
</evidence>
<keyword evidence="4" id="KW-0256">Endoplasmic reticulum</keyword>
<evidence type="ECO:0000256" key="5">
    <source>
        <dbReference type="ARBA" id="ARBA00023274"/>
    </source>
</evidence>